<keyword evidence="3" id="KW-1185">Reference proteome</keyword>
<comment type="caution">
    <text evidence="2">The sequence shown here is derived from an EMBL/GenBank/DDBJ whole genome shotgun (WGS) entry which is preliminary data.</text>
</comment>
<dbReference type="InterPro" id="IPR035901">
    <property type="entry name" value="GIY-YIG_endonuc_sf"/>
</dbReference>
<proteinExistence type="predicted"/>
<dbReference type="AlphaFoldDB" id="A0A2A2H4I4"/>
<feature type="domain" description="DUF7508" evidence="1">
    <location>
        <begin position="1"/>
        <end position="87"/>
    </location>
</feature>
<accession>A0A2A2H4I4</accession>
<dbReference type="InterPro" id="IPR055930">
    <property type="entry name" value="DUF7508"/>
</dbReference>
<evidence type="ECO:0000313" key="3">
    <source>
        <dbReference type="Proteomes" id="UP000217784"/>
    </source>
</evidence>
<dbReference type="Pfam" id="PF24348">
    <property type="entry name" value="DUF7508"/>
    <property type="match status" value="1"/>
</dbReference>
<dbReference type="Proteomes" id="UP000217784">
    <property type="component" value="Unassembled WGS sequence"/>
</dbReference>
<dbReference type="Gene3D" id="3.40.1440.10">
    <property type="entry name" value="GIY-YIG endonuclease"/>
    <property type="match status" value="1"/>
</dbReference>
<evidence type="ECO:0000259" key="1">
    <source>
        <dbReference type="Pfam" id="PF24348"/>
    </source>
</evidence>
<reference evidence="2 3" key="1">
    <citation type="journal article" date="2017" name="BMC Genomics">
        <title>Genomic analysis of methanogenic archaea reveals a shift towards energy conservation.</title>
        <authorList>
            <person name="Gilmore S.P."/>
            <person name="Henske J.K."/>
            <person name="Sexton J.A."/>
            <person name="Solomon K.V."/>
            <person name="Seppala S."/>
            <person name="Yoo J.I."/>
            <person name="Huyett L.M."/>
            <person name="Pressman A."/>
            <person name="Cogan J.Z."/>
            <person name="Kivenson V."/>
            <person name="Peng X."/>
            <person name="Tan Y."/>
            <person name="Valentine D.L."/>
            <person name="O'Malley M.A."/>
        </authorList>
    </citation>
    <scope>NUCLEOTIDE SEQUENCE [LARGE SCALE GENOMIC DNA]</scope>
    <source>
        <strain evidence="2 3">M.o.H.</strain>
    </source>
</reference>
<gene>
    <name evidence="2" type="ORF">ASJ80_04945</name>
</gene>
<organism evidence="2 3">
    <name type="scientific">Methanobacterium bryantii</name>
    <dbReference type="NCBI Taxonomy" id="2161"/>
    <lineage>
        <taxon>Archaea</taxon>
        <taxon>Methanobacteriati</taxon>
        <taxon>Methanobacteriota</taxon>
        <taxon>Methanomada group</taxon>
        <taxon>Methanobacteria</taxon>
        <taxon>Methanobacteriales</taxon>
        <taxon>Methanobacteriaceae</taxon>
        <taxon>Methanobacterium</taxon>
    </lineage>
</organism>
<dbReference type="EMBL" id="LMVM01000023">
    <property type="protein sequence ID" value="PAV04200.1"/>
    <property type="molecule type" value="Genomic_DNA"/>
</dbReference>
<evidence type="ECO:0000313" key="2">
    <source>
        <dbReference type="EMBL" id="PAV04200.1"/>
    </source>
</evidence>
<sequence length="95" mass="11327">MPAAKRWMDFNEENVKQLPNSYGVFQFANDKKEIVYIGEGKLKHNISMHFSDEDAAESIVYFRYRENDSKKSSKQRKNILLKEYREKNGKMPEFN</sequence>
<protein>
    <recommendedName>
        <fullName evidence="1">DUF7508 domain-containing protein</fullName>
    </recommendedName>
</protein>
<dbReference type="OrthoDB" id="372483at2157"/>
<dbReference type="RefSeq" id="WP_069585222.1">
    <property type="nucleotide sequence ID" value="NZ_LMVM01000023.1"/>
</dbReference>
<name>A0A2A2H4I4_METBR</name>